<dbReference type="PROSITE" id="PS01155">
    <property type="entry name" value="ENDONUCLEASE_III_2"/>
    <property type="match status" value="1"/>
</dbReference>
<comment type="cofactor">
    <cofactor evidence="18">
        <name>[4Fe-4S] cluster</name>
        <dbReference type="ChEBI" id="CHEBI:49883"/>
    </cofactor>
    <text evidence="18">Binds 1 [4Fe-4S] cluster.</text>
</comment>
<dbReference type="Pfam" id="PF00730">
    <property type="entry name" value="HhH-GPD"/>
    <property type="match status" value="1"/>
</dbReference>
<dbReference type="FunFam" id="1.10.1670.10:FF:000002">
    <property type="entry name" value="Adenine DNA glycosylase"/>
    <property type="match status" value="1"/>
</dbReference>
<dbReference type="STRING" id="400727.A0A2T7NPB9"/>
<keyword evidence="16 18" id="KW-0326">Glycosidase</keyword>
<evidence type="ECO:0000256" key="8">
    <source>
        <dbReference type="ARBA" id="ARBA00022723"/>
    </source>
</evidence>
<dbReference type="GO" id="GO:0005739">
    <property type="term" value="C:mitochondrion"/>
    <property type="evidence" value="ECO:0007669"/>
    <property type="project" value="UniProtKB-SubCell"/>
</dbReference>
<dbReference type="OrthoDB" id="10248838at2759"/>
<dbReference type="InterPro" id="IPR003651">
    <property type="entry name" value="Endonuclease3_FeS-loop_motif"/>
</dbReference>
<dbReference type="InterPro" id="IPR004035">
    <property type="entry name" value="Endouclease-III_FeS-bd_BS"/>
</dbReference>
<evidence type="ECO:0000256" key="4">
    <source>
        <dbReference type="ARBA" id="ARBA00008343"/>
    </source>
</evidence>
<dbReference type="Pfam" id="PF10576">
    <property type="entry name" value="EndIII_4Fe-2S"/>
    <property type="match status" value="1"/>
</dbReference>
<keyword evidence="13" id="KW-0496">Mitochondrion</keyword>
<evidence type="ECO:0000256" key="13">
    <source>
        <dbReference type="ARBA" id="ARBA00023128"/>
    </source>
</evidence>
<dbReference type="InterPro" id="IPR023170">
    <property type="entry name" value="HhH_base_excis_C"/>
</dbReference>
<dbReference type="SUPFAM" id="SSF48150">
    <property type="entry name" value="DNA-glycosylase"/>
    <property type="match status" value="1"/>
</dbReference>
<dbReference type="CDD" id="cd00056">
    <property type="entry name" value="ENDO3c"/>
    <property type="match status" value="1"/>
</dbReference>
<dbReference type="InterPro" id="IPR003265">
    <property type="entry name" value="HhH-GPD_domain"/>
</dbReference>
<keyword evidence="21" id="KW-1185">Reference proteome</keyword>
<dbReference type="PROSITE" id="PS00764">
    <property type="entry name" value="ENDONUCLEASE_III_1"/>
    <property type="match status" value="1"/>
</dbReference>
<evidence type="ECO:0000256" key="9">
    <source>
        <dbReference type="ARBA" id="ARBA00022763"/>
    </source>
</evidence>
<dbReference type="SUPFAM" id="SSF55811">
    <property type="entry name" value="Nudix"/>
    <property type="match status" value="1"/>
</dbReference>
<evidence type="ECO:0000256" key="15">
    <source>
        <dbReference type="ARBA" id="ARBA00023242"/>
    </source>
</evidence>
<evidence type="ECO:0000313" key="20">
    <source>
        <dbReference type="EMBL" id="PVD23019.1"/>
    </source>
</evidence>
<evidence type="ECO:0000256" key="11">
    <source>
        <dbReference type="ARBA" id="ARBA00023004"/>
    </source>
</evidence>
<evidence type="ECO:0000256" key="2">
    <source>
        <dbReference type="ARBA" id="ARBA00004123"/>
    </source>
</evidence>
<accession>A0A2T7NPB9</accession>
<dbReference type="Gene3D" id="1.10.1670.10">
    <property type="entry name" value="Helix-hairpin-Helix base-excision DNA repair enzymes (C-terminal)"/>
    <property type="match status" value="1"/>
</dbReference>
<dbReference type="SMART" id="SM00478">
    <property type="entry name" value="ENDO3c"/>
    <property type="match status" value="1"/>
</dbReference>
<evidence type="ECO:0000256" key="14">
    <source>
        <dbReference type="ARBA" id="ARBA00023204"/>
    </source>
</evidence>
<dbReference type="EC" id="3.2.2.31" evidence="5 18"/>
<dbReference type="SMART" id="SM00525">
    <property type="entry name" value="FES"/>
    <property type="match status" value="1"/>
</dbReference>
<evidence type="ECO:0000313" key="21">
    <source>
        <dbReference type="Proteomes" id="UP000245119"/>
    </source>
</evidence>
<dbReference type="GO" id="GO:0032357">
    <property type="term" value="F:oxidized purine DNA binding"/>
    <property type="evidence" value="ECO:0007669"/>
    <property type="project" value="TreeGrafter"/>
</dbReference>
<evidence type="ECO:0000256" key="3">
    <source>
        <dbReference type="ARBA" id="ARBA00004173"/>
    </source>
</evidence>
<dbReference type="GO" id="GO:0006298">
    <property type="term" value="P:mismatch repair"/>
    <property type="evidence" value="ECO:0007669"/>
    <property type="project" value="TreeGrafter"/>
</dbReference>
<dbReference type="Pfam" id="PF00633">
    <property type="entry name" value="HHH"/>
    <property type="match status" value="1"/>
</dbReference>
<protein>
    <recommendedName>
        <fullName evidence="6 18">Adenine DNA glycosylase</fullName>
        <ecNumber evidence="5 18">3.2.2.31</ecNumber>
    </recommendedName>
</protein>
<evidence type="ECO:0000256" key="17">
    <source>
        <dbReference type="ARBA" id="ARBA00058024"/>
    </source>
</evidence>
<dbReference type="Pfam" id="PF14815">
    <property type="entry name" value="NUDIX_4"/>
    <property type="match status" value="1"/>
</dbReference>
<dbReference type="FunFam" id="1.10.340.30:FF:000002">
    <property type="entry name" value="Adenine DNA glycosylase"/>
    <property type="match status" value="1"/>
</dbReference>
<evidence type="ECO:0000256" key="18">
    <source>
        <dbReference type="RuleBase" id="RU365096"/>
    </source>
</evidence>
<dbReference type="GO" id="GO:0051539">
    <property type="term" value="F:4 iron, 4 sulfur cluster binding"/>
    <property type="evidence" value="ECO:0007669"/>
    <property type="project" value="UniProtKB-UniRule"/>
</dbReference>
<dbReference type="Proteomes" id="UP000245119">
    <property type="component" value="Linkage Group LG10"/>
</dbReference>
<dbReference type="InterPro" id="IPR015797">
    <property type="entry name" value="NUDIX_hydrolase-like_dom_sf"/>
</dbReference>
<comment type="caution">
    <text evidence="20">The sequence shown here is derived from an EMBL/GenBank/DDBJ whole genome shotgun (WGS) entry which is preliminary data.</text>
</comment>
<comment type="function">
    <text evidence="17">Involved in oxidative DNA damage repair. Initiates repair of A*oxoG to C*G by removing the inappropriately paired adenine base from the DNA backbone. Possesses both adenine and 2-OH-A DNA glycosylase activities.</text>
</comment>
<comment type="function">
    <text evidence="18">Adenine glycosylase active on G-A mispairs.</text>
</comment>
<keyword evidence="9 18" id="KW-0227">DNA damage</keyword>
<keyword evidence="11 18" id="KW-0408">Iron</keyword>
<keyword evidence="10" id="KW-0378">Hydrolase</keyword>
<dbReference type="Gene3D" id="3.90.79.10">
    <property type="entry name" value="Nucleoside Triphosphate Pyrophosphohydrolase"/>
    <property type="match status" value="1"/>
</dbReference>
<dbReference type="FunFam" id="3.90.79.10:FF:000026">
    <property type="entry name" value="Adenine DNA glycosylase"/>
    <property type="match status" value="1"/>
</dbReference>
<gene>
    <name evidence="20" type="ORF">C0Q70_16280</name>
</gene>
<dbReference type="GO" id="GO:0046872">
    <property type="term" value="F:metal ion binding"/>
    <property type="evidence" value="ECO:0007669"/>
    <property type="project" value="UniProtKB-UniRule"/>
</dbReference>
<evidence type="ECO:0000256" key="16">
    <source>
        <dbReference type="ARBA" id="ARBA00023295"/>
    </source>
</evidence>
<evidence type="ECO:0000256" key="1">
    <source>
        <dbReference type="ARBA" id="ARBA00000843"/>
    </source>
</evidence>
<keyword evidence="7" id="KW-0004">4Fe-4S</keyword>
<organism evidence="20 21">
    <name type="scientific">Pomacea canaliculata</name>
    <name type="common">Golden apple snail</name>
    <dbReference type="NCBI Taxonomy" id="400727"/>
    <lineage>
        <taxon>Eukaryota</taxon>
        <taxon>Metazoa</taxon>
        <taxon>Spiralia</taxon>
        <taxon>Lophotrochozoa</taxon>
        <taxon>Mollusca</taxon>
        <taxon>Gastropoda</taxon>
        <taxon>Caenogastropoda</taxon>
        <taxon>Architaenioglossa</taxon>
        <taxon>Ampullarioidea</taxon>
        <taxon>Ampullariidae</taxon>
        <taxon>Pomacea</taxon>
    </lineage>
</organism>
<name>A0A2T7NPB9_POMCA</name>
<dbReference type="GO" id="GO:0035485">
    <property type="term" value="F:adenine/guanine mispair binding"/>
    <property type="evidence" value="ECO:0007669"/>
    <property type="project" value="TreeGrafter"/>
</dbReference>
<dbReference type="InterPro" id="IPR000445">
    <property type="entry name" value="HhH_motif"/>
</dbReference>
<sequence length="506" mass="56536">MVRRYGKRSQPEDAAKTLIRTNLLKWYDENKRSLPWRNQISTEDVNQKAYAVWVSEIMLQQTQVATVIDYYNRWMTKWPTLQELAKAKLEEVNEMWSGLGYYSRGKRLHEGAKKVVNELEGQVPKSAADLEKKLPGVGRYTAGAIASIALGEKTGVVDGNVIRVFSRLRMIGADVSSPATMDKFWELANELADCERTGDLNQGLMELGAMVCTPKSPKCSLCPLQETCRAFAKVNLEKKQAAGRLISRESDQCGLLDIECLADACQWCLPSDEPWDKSLGVQNLPRKAKKKAPREQMAAVTVVCKLGKDSQQQFLLMKRPEKGLLAGLWEFPNFDVKGEAEISTNSEDILQRLKNNHSVEVASAENVKTVGDVLHLFSHIHQTYCVTLVSVTEQNIKVTSQRPWQWLTNAEVNEAAIPTAMKKVFSACMKVLEGRNDVQGKKRKRNETGQSDAKQRSIDSFFKLNFLSRLAVVCCLASAVGGKSMQAALPAFTLPFEAHEVCAACR</sequence>
<dbReference type="GO" id="GO:0006284">
    <property type="term" value="P:base-excision repair"/>
    <property type="evidence" value="ECO:0007669"/>
    <property type="project" value="UniProtKB-UniRule"/>
</dbReference>
<evidence type="ECO:0000256" key="6">
    <source>
        <dbReference type="ARBA" id="ARBA00022023"/>
    </source>
</evidence>
<dbReference type="InterPro" id="IPR044298">
    <property type="entry name" value="MIG/MutY"/>
</dbReference>
<dbReference type="InterPro" id="IPR011257">
    <property type="entry name" value="DNA_glycosylase"/>
</dbReference>
<evidence type="ECO:0000256" key="12">
    <source>
        <dbReference type="ARBA" id="ARBA00023014"/>
    </source>
</evidence>
<evidence type="ECO:0000256" key="5">
    <source>
        <dbReference type="ARBA" id="ARBA00012045"/>
    </source>
</evidence>
<dbReference type="GO" id="GO:0034039">
    <property type="term" value="F:8-oxo-7,8-dihydroguanine DNA N-glycosylase activity"/>
    <property type="evidence" value="ECO:0007669"/>
    <property type="project" value="TreeGrafter"/>
</dbReference>
<feature type="domain" description="HhH-GPD" evidence="19">
    <location>
        <begin position="58"/>
        <end position="210"/>
    </location>
</feature>
<comment type="subcellular location">
    <subcellularLocation>
        <location evidence="3">Mitochondrion</location>
    </subcellularLocation>
    <subcellularLocation>
        <location evidence="2">Nucleus</location>
    </subcellularLocation>
</comment>
<dbReference type="EMBL" id="PZQS01000010">
    <property type="protein sequence ID" value="PVD23019.1"/>
    <property type="molecule type" value="Genomic_DNA"/>
</dbReference>
<dbReference type="InterPro" id="IPR029119">
    <property type="entry name" value="MutY_C"/>
</dbReference>
<dbReference type="AlphaFoldDB" id="A0A2T7NPB9"/>
<dbReference type="GO" id="GO:0005634">
    <property type="term" value="C:nucleus"/>
    <property type="evidence" value="ECO:0007669"/>
    <property type="project" value="UniProtKB-SubCell"/>
</dbReference>
<evidence type="ECO:0000259" key="19">
    <source>
        <dbReference type="SMART" id="SM00478"/>
    </source>
</evidence>
<dbReference type="PANTHER" id="PTHR42944:SF1">
    <property type="entry name" value="ADENINE DNA GLYCOSYLASE"/>
    <property type="match status" value="1"/>
</dbReference>
<reference evidence="20 21" key="1">
    <citation type="submission" date="2018-04" db="EMBL/GenBank/DDBJ databases">
        <title>The genome of golden apple snail Pomacea canaliculata provides insight into stress tolerance and invasive adaptation.</title>
        <authorList>
            <person name="Liu C."/>
            <person name="Liu B."/>
            <person name="Ren Y."/>
            <person name="Zhang Y."/>
            <person name="Wang H."/>
            <person name="Li S."/>
            <person name="Jiang F."/>
            <person name="Yin L."/>
            <person name="Zhang G."/>
            <person name="Qian W."/>
            <person name="Fan W."/>
        </authorList>
    </citation>
    <scope>NUCLEOTIDE SEQUENCE [LARGE SCALE GENOMIC DNA]</scope>
    <source>
        <strain evidence="20">SZHN2017</strain>
        <tissue evidence="20">Muscle</tissue>
    </source>
</reference>
<proteinExistence type="inferred from homology"/>
<dbReference type="PANTHER" id="PTHR42944">
    <property type="entry name" value="ADENINE DNA GLYCOSYLASE"/>
    <property type="match status" value="1"/>
</dbReference>
<keyword evidence="8" id="KW-0479">Metal-binding</keyword>
<dbReference type="GO" id="GO:0000701">
    <property type="term" value="F:purine-specific mismatch base pair DNA N-glycosylase activity"/>
    <property type="evidence" value="ECO:0007669"/>
    <property type="project" value="UniProtKB-EC"/>
</dbReference>
<dbReference type="CDD" id="cd03431">
    <property type="entry name" value="NUDIX_DNA_Glycosylase_C-MutY"/>
    <property type="match status" value="1"/>
</dbReference>
<dbReference type="Gene3D" id="1.10.340.30">
    <property type="entry name" value="Hypothetical protein, domain 2"/>
    <property type="match status" value="1"/>
</dbReference>
<comment type="similarity">
    <text evidence="4 18">Belongs to the Nth/MutY family.</text>
</comment>
<keyword evidence="12" id="KW-0411">Iron-sulfur</keyword>
<keyword evidence="15" id="KW-0539">Nucleus</keyword>
<keyword evidence="14" id="KW-0234">DNA repair</keyword>
<evidence type="ECO:0000256" key="7">
    <source>
        <dbReference type="ARBA" id="ARBA00022485"/>
    </source>
</evidence>
<evidence type="ECO:0000256" key="10">
    <source>
        <dbReference type="ARBA" id="ARBA00022801"/>
    </source>
</evidence>
<dbReference type="InterPro" id="IPR004036">
    <property type="entry name" value="Endonuclease-III-like_CS2"/>
</dbReference>
<comment type="catalytic activity">
    <reaction evidence="1 18">
        <text>Hydrolyzes free adenine bases from 7,8-dihydro-8-oxoguanine:adenine mismatched double-stranded DNA, leaving an apurinic site.</text>
        <dbReference type="EC" id="3.2.2.31"/>
    </reaction>
</comment>